<proteinExistence type="predicted"/>
<dbReference type="AlphaFoldDB" id="A0A0A8XU45"/>
<reference evidence="1" key="1">
    <citation type="submission" date="2014-09" db="EMBL/GenBank/DDBJ databases">
        <authorList>
            <person name="Magalhaes I.L.F."/>
            <person name="Oliveira U."/>
            <person name="Santos F.R."/>
            <person name="Vidigal T.H.D.A."/>
            <person name="Brescovit A.D."/>
            <person name="Santos A.J."/>
        </authorList>
    </citation>
    <scope>NUCLEOTIDE SEQUENCE</scope>
    <source>
        <tissue evidence="1">Shoot tissue taken approximately 20 cm above the soil surface</tissue>
    </source>
</reference>
<organism evidence="1">
    <name type="scientific">Arundo donax</name>
    <name type="common">Giant reed</name>
    <name type="synonym">Donax arundinaceus</name>
    <dbReference type="NCBI Taxonomy" id="35708"/>
    <lineage>
        <taxon>Eukaryota</taxon>
        <taxon>Viridiplantae</taxon>
        <taxon>Streptophyta</taxon>
        <taxon>Embryophyta</taxon>
        <taxon>Tracheophyta</taxon>
        <taxon>Spermatophyta</taxon>
        <taxon>Magnoliopsida</taxon>
        <taxon>Liliopsida</taxon>
        <taxon>Poales</taxon>
        <taxon>Poaceae</taxon>
        <taxon>PACMAD clade</taxon>
        <taxon>Arundinoideae</taxon>
        <taxon>Arundineae</taxon>
        <taxon>Arundo</taxon>
    </lineage>
</organism>
<reference evidence="1" key="2">
    <citation type="journal article" date="2015" name="Data Brief">
        <title>Shoot transcriptome of the giant reed, Arundo donax.</title>
        <authorList>
            <person name="Barrero R.A."/>
            <person name="Guerrero F.D."/>
            <person name="Moolhuijzen P."/>
            <person name="Goolsby J.A."/>
            <person name="Tidwell J."/>
            <person name="Bellgard S.E."/>
            <person name="Bellgard M.I."/>
        </authorList>
    </citation>
    <scope>NUCLEOTIDE SEQUENCE</scope>
    <source>
        <tissue evidence="1">Shoot tissue taken approximately 20 cm above the soil surface</tissue>
    </source>
</reference>
<dbReference type="EMBL" id="GBRH01282678">
    <property type="protein sequence ID" value="JAD15217.1"/>
    <property type="molecule type" value="Transcribed_RNA"/>
</dbReference>
<evidence type="ECO:0000313" key="1">
    <source>
        <dbReference type="EMBL" id="JAD15217.1"/>
    </source>
</evidence>
<name>A0A0A8XU45_ARUDO</name>
<sequence length="37" mass="4388">MMIMFIQQLHQTASIMRHKSQLIPRSIRILCIISDSF</sequence>
<protein>
    <submittedName>
        <fullName evidence="1">Uncharacterized protein</fullName>
    </submittedName>
</protein>
<accession>A0A0A8XU45</accession>